<dbReference type="PROSITE" id="PS50054">
    <property type="entry name" value="TYR_PHOSPHATASE_DUAL"/>
    <property type="match status" value="1"/>
</dbReference>
<organism evidence="10 11">
    <name type="scientific">Bifiguratus adelaidae</name>
    <dbReference type="NCBI Taxonomy" id="1938954"/>
    <lineage>
        <taxon>Eukaryota</taxon>
        <taxon>Fungi</taxon>
        <taxon>Fungi incertae sedis</taxon>
        <taxon>Mucoromycota</taxon>
        <taxon>Mucoromycotina</taxon>
        <taxon>Endogonomycetes</taxon>
        <taxon>Endogonales</taxon>
        <taxon>Endogonales incertae sedis</taxon>
        <taxon>Bifiguratus</taxon>
    </lineage>
</organism>
<name>A0A261Y3Y0_9FUNG</name>
<dbReference type="PANTHER" id="PTHR10159:SF519">
    <property type="entry name" value="DUAL SPECIFICITY PROTEIN PHOSPHATASE MPK3"/>
    <property type="match status" value="1"/>
</dbReference>
<dbReference type="InterPro" id="IPR029021">
    <property type="entry name" value="Prot-tyrosine_phosphatase-like"/>
</dbReference>
<keyword evidence="5" id="KW-0479">Metal-binding</keyword>
<dbReference type="EMBL" id="MVBO01000017">
    <property type="protein sequence ID" value="OZJ05327.1"/>
    <property type="molecule type" value="Genomic_DNA"/>
</dbReference>
<accession>A0A261Y3Y0</accession>
<keyword evidence="6" id="KW-0175">Coiled coil</keyword>
<evidence type="ECO:0000313" key="10">
    <source>
        <dbReference type="EMBL" id="OZJ05327.1"/>
    </source>
</evidence>
<evidence type="ECO:0000259" key="8">
    <source>
        <dbReference type="PROSITE" id="PS50054"/>
    </source>
</evidence>
<protein>
    <recommendedName>
        <fullName evidence="2">protein-tyrosine-phosphatase</fullName>
        <ecNumber evidence="2">3.1.3.48</ecNumber>
    </recommendedName>
</protein>
<dbReference type="PROSITE" id="PS00383">
    <property type="entry name" value="TYR_PHOSPHATASE_1"/>
    <property type="match status" value="1"/>
</dbReference>
<dbReference type="PANTHER" id="PTHR10159">
    <property type="entry name" value="DUAL SPECIFICITY PROTEIN PHOSPHATASE"/>
    <property type="match status" value="1"/>
</dbReference>
<dbReference type="OrthoDB" id="20282at2759"/>
<dbReference type="Proteomes" id="UP000242875">
    <property type="component" value="Unassembled WGS sequence"/>
</dbReference>
<dbReference type="Pfam" id="PF00782">
    <property type="entry name" value="DSPc"/>
    <property type="match status" value="1"/>
</dbReference>
<sequence length="799" mass="87820">MGDGLQDPSLLEPPNRRKRNTKGLSLSLANAGTSEYGVSTPLADTEQTDVSVTRRETSQWGMSGRLRKKTSSHSLLNAEIDQTDVYTNGPVCILPHLFLGNERNAGNSRLLYNLNIEYILNVAKEVVTPMDGLGETHGTRHVQSSRIAHRHQRSRDRLLDVADAWATVAASPTFSVTSRTSSTHSCGSMSRSDDAIGSDTEFSPSTPAFEAFPSFYPINYRKFGWSHNQQNIIPDLIAQFAFIDEAISQKKSVLVHCQLGISRSASLVIAYVMRSKHMTLDEAFDYVKSKSPYIAPNMSLLYQLKDFETLLGIGGDKSTDRLGVGTRSDATRRWTAAILMKKTSIEDLSDREAAKQARCHSDHADLYGRDVGEWLESLAEHKAQVGRDSDVDWKRFETDVLKTNRQGRSATIGAPQKSSVPQASLALGIKLQQAMHSESALSPKTTAEYEPTPALRRNASQPILILPPSNTASYISHTAISTLLKRLARVQTSSLSDALKSLPVLDAAIKPMTPFTCMVGPAFTVVAEDDHLAVLYSVKQAQPGSVLVISTNGGKKAVTGELFASEARRRGLVGIVVDGYCRDLRNLQQIGLSVFARGAVPQSGSMSRVPIQTQVSVSCGGIEVQPGDIVVADEDGVLIAPVDQLTLAIDKAEVIEDKESQIVKAIAAAKAEHLAEEILTKKQLVVDLDRRRNSNREALAQLRKSQGKVKKMWFNLGDMFIKMPHAEVMDTLNKDQAHLDAEIAKTREKIKEDVRELEEVQNKDTRLVDSFGLSGVSANEMYTMGKRMGRHREEHVTDF</sequence>
<dbReference type="SUPFAM" id="SSF46579">
    <property type="entry name" value="Prefoldin"/>
    <property type="match status" value="1"/>
</dbReference>
<keyword evidence="4" id="KW-0904">Protein phosphatase</keyword>
<evidence type="ECO:0000256" key="3">
    <source>
        <dbReference type="ARBA" id="ARBA00022801"/>
    </source>
</evidence>
<dbReference type="InterPro" id="IPR000340">
    <property type="entry name" value="Dual-sp_phosphatase_cat-dom"/>
</dbReference>
<dbReference type="Gene3D" id="3.50.30.40">
    <property type="entry name" value="Ribonuclease E inhibitor RraA/RraA-like"/>
    <property type="match status" value="1"/>
</dbReference>
<dbReference type="InterPro" id="IPR000387">
    <property type="entry name" value="Tyr_Pase_dom"/>
</dbReference>
<feature type="coiled-coil region" evidence="6">
    <location>
        <begin position="729"/>
        <end position="763"/>
    </location>
</feature>
<keyword evidence="11" id="KW-1185">Reference proteome</keyword>
<dbReference type="CDD" id="cd16841">
    <property type="entry name" value="RraA_family"/>
    <property type="match status" value="1"/>
</dbReference>
<evidence type="ECO:0000256" key="4">
    <source>
        <dbReference type="ARBA" id="ARBA00022912"/>
    </source>
</evidence>
<dbReference type="InterPro" id="IPR020422">
    <property type="entry name" value="TYR_PHOSPHATASE_DUAL_dom"/>
</dbReference>
<feature type="domain" description="Tyrosine specific protein phosphatases" evidence="9">
    <location>
        <begin position="234"/>
        <end position="302"/>
    </location>
</feature>
<proteinExistence type="inferred from homology"/>
<dbReference type="SUPFAM" id="SSF89562">
    <property type="entry name" value="RraA-like"/>
    <property type="match status" value="1"/>
</dbReference>
<dbReference type="GO" id="GO:0017017">
    <property type="term" value="F:MAP kinase tyrosine/serine/threonine phosphatase activity"/>
    <property type="evidence" value="ECO:0007669"/>
    <property type="project" value="TreeGrafter"/>
</dbReference>
<dbReference type="InterPro" id="IPR005493">
    <property type="entry name" value="RraA/RraA-like"/>
</dbReference>
<dbReference type="GO" id="GO:0043409">
    <property type="term" value="P:negative regulation of MAPK cascade"/>
    <property type="evidence" value="ECO:0007669"/>
    <property type="project" value="TreeGrafter"/>
</dbReference>
<dbReference type="InterPro" id="IPR036704">
    <property type="entry name" value="RraA/RraA-like_sf"/>
</dbReference>
<evidence type="ECO:0000256" key="5">
    <source>
        <dbReference type="PIRSR" id="PIRSR605493-1"/>
    </source>
</evidence>
<dbReference type="Gene3D" id="3.90.190.10">
    <property type="entry name" value="Protein tyrosine phosphatase superfamily"/>
    <property type="match status" value="1"/>
</dbReference>
<evidence type="ECO:0000256" key="1">
    <source>
        <dbReference type="ARBA" id="ARBA00008601"/>
    </source>
</evidence>
<keyword evidence="5" id="KW-0460">Magnesium</keyword>
<dbReference type="GO" id="GO:0005737">
    <property type="term" value="C:cytoplasm"/>
    <property type="evidence" value="ECO:0007669"/>
    <property type="project" value="TreeGrafter"/>
</dbReference>
<evidence type="ECO:0000256" key="6">
    <source>
        <dbReference type="SAM" id="Coils"/>
    </source>
</evidence>
<dbReference type="InterPro" id="IPR016130">
    <property type="entry name" value="Tyr_Pase_AS"/>
</dbReference>
<reference evidence="10 11" key="1">
    <citation type="journal article" date="2017" name="Mycologia">
        <title>Bifiguratus adelaidae, gen. et sp. nov., a new member of Mucoromycotina in endophytic and soil-dwelling habitats.</title>
        <authorList>
            <person name="Torres-Cruz T.J."/>
            <person name="Billingsley Tobias T.L."/>
            <person name="Almatruk M."/>
            <person name="Hesse C."/>
            <person name="Kuske C.R."/>
            <person name="Desiro A."/>
            <person name="Benucci G.M."/>
            <person name="Bonito G."/>
            <person name="Stajich J.E."/>
            <person name="Dunlap C."/>
            <person name="Arnold A.E."/>
            <person name="Porras-Alfaro A."/>
        </authorList>
    </citation>
    <scope>NUCLEOTIDE SEQUENCE [LARGE SCALE GENOMIC DNA]</scope>
    <source>
        <strain evidence="10 11">AZ0501</strain>
    </source>
</reference>
<evidence type="ECO:0000256" key="7">
    <source>
        <dbReference type="SAM" id="MobiDB-lite"/>
    </source>
</evidence>
<evidence type="ECO:0000256" key="2">
    <source>
        <dbReference type="ARBA" id="ARBA00013064"/>
    </source>
</evidence>
<evidence type="ECO:0000313" key="11">
    <source>
        <dbReference type="Proteomes" id="UP000242875"/>
    </source>
</evidence>
<dbReference type="CDD" id="cd22860">
    <property type="entry name" value="PDRG1"/>
    <property type="match status" value="1"/>
</dbReference>
<dbReference type="SUPFAM" id="SSF52799">
    <property type="entry name" value="(Phosphotyrosine protein) phosphatases II"/>
    <property type="match status" value="1"/>
</dbReference>
<comment type="cofactor">
    <cofactor evidence="5">
        <name>Mg(2+)</name>
        <dbReference type="ChEBI" id="CHEBI:18420"/>
    </cofactor>
</comment>
<dbReference type="GO" id="GO:0033550">
    <property type="term" value="F:MAP kinase tyrosine phosphatase activity"/>
    <property type="evidence" value="ECO:0007669"/>
    <property type="project" value="TreeGrafter"/>
</dbReference>
<feature type="region of interest" description="Disordered" evidence="7">
    <location>
        <begin position="1"/>
        <end position="22"/>
    </location>
</feature>
<feature type="binding site" evidence="5">
    <location>
        <position position="582"/>
    </location>
    <ligand>
        <name>substrate</name>
    </ligand>
</feature>
<gene>
    <name evidence="10" type="ORF">BZG36_01564</name>
</gene>
<keyword evidence="3" id="KW-0378">Hydrolase</keyword>
<feature type="binding site" evidence="5">
    <location>
        <position position="583"/>
    </location>
    <ligand>
        <name>Mg(2+)</name>
        <dbReference type="ChEBI" id="CHEBI:18420"/>
    </ligand>
</feature>
<dbReference type="GO" id="GO:0008330">
    <property type="term" value="F:protein tyrosine/threonine phosphatase activity"/>
    <property type="evidence" value="ECO:0007669"/>
    <property type="project" value="TreeGrafter"/>
</dbReference>
<dbReference type="EC" id="3.1.3.48" evidence="2"/>
<dbReference type="PROSITE" id="PS50056">
    <property type="entry name" value="TYR_PHOSPHATASE_2"/>
    <property type="match status" value="1"/>
</dbReference>
<evidence type="ECO:0000259" key="9">
    <source>
        <dbReference type="PROSITE" id="PS50056"/>
    </source>
</evidence>
<comment type="similarity">
    <text evidence="1">Belongs to the protein-tyrosine phosphatase family. Non-receptor class dual specificity subfamily.</text>
</comment>
<dbReference type="GO" id="GO:0046872">
    <property type="term" value="F:metal ion binding"/>
    <property type="evidence" value="ECO:0007669"/>
    <property type="project" value="UniProtKB-KW"/>
</dbReference>
<dbReference type="AlphaFoldDB" id="A0A261Y3Y0"/>
<dbReference type="Pfam" id="PF03737">
    <property type="entry name" value="RraA-like"/>
    <property type="match status" value="1"/>
</dbReference>
<dbReference type="SMART" id="SM00195">
    <property type="entry name" value="DSPc"/>
    <property type="match status" value="1"/>
</dbReference>
<feature type="domain" description="Tyrosine-protein phosphatase" evidence="8">
    <location>
        <begin position="89"/>
        <end position="313"/>
    </location>
</feature>
<comment type="caution">
    <text evidence="10">The sequence shown here is derived from an EMBL/GenBank/DDBJ whole genome shotgun (WGS) entry which is preliminary data.</text>
</comment>